<evidence type="ECO:0000313" key="1">
    <source>
        <dbReference type="EMBL" id="OPJ79483.1"/>
    </source>
</evidence>
<reference evidence="1 2" key="1">
    <citation type="submission" date="2016-02" db="EMBL/GenBank/DDBJ databases">
        <title>Band-tailed pigeon sequencing and assembly.</title>
        <authorList>
            <person name="Soares A.E."/>
            <person name="Novak B.J."/>
            <person name="Rice E.S."/>
            <person name="O'Connell B."/>
            <person name="Chang D."/>
            <person name="Weber S."/>
            <person name="Shapiro B."/>
        </authorList>
    </citation>
    <scope>NUCLEOTIDE SEQUENCE [LARGE SCALE GENOMIC DNA]</scope>
    <source>
        <strain evidence="1">BTP2013</strain>
        <tissue evidence="1">Blood</tissue>
    </source>
</reference>
<dbReference type="Proteomes" id="UP000190648">
    <property type="component" value="Unassembled WGS sequence"/>
</dbReference>
<gene>
    <name evidence="1" type="ORF">AV530_001615</name>
</gene>
<accession>A0A1V4K543</accession>
<dbReference type="AlphaFoldDB" id="A0A1V4K543"/>
<dbReference type="EMBL" id="LSYS01004468">
    <property type="protein sequence ID" value="OPJ79483.1"/>
    <property type="molecule type" value="Genomic_DNA"/>
</dbReference>
<comment type="caution">
    <text evidence="1">The sequence shown here is derived from an EMBL/GenBank/DDBJ whole genome shotgun (WGS) entry which is preliminary data.</text>
</comment>
<proteinExistence type="predicted"/>
<protein>
    <submittedName>
        <fullName evidence="1">Uncharacterized protein</fullName>
    </submittedName>
</protein>
<name>A0A1V4K543_PATFA</name>
<evidence type="ECO:0000313" key="2">
    <source>
        <dbReference type="Proteomes" id="UP000190648"/>
    </source>
</evidence>
<keyword evidence="2" id="KW-1185">Reference proteome</keyword>
<organism evidence="1 2">
    <name type="scientific">Patagioenas fasciata monilis</name>
    <dbReference type="NCBI Taxonomy" id="372326"/>
    <lineage>
        <taxon>Eukaryota</taxon>
        <taxon>Metazoa</taxon>
        <taxon>Chordata</taxon>
        <taxon>Craniata</taxon>
        <taxon>Vertebrata</taxon>
        <taxon>Euteleostomi</taxon>
        <taxon>Archelosauria</taxon>
        <taxon>Archosauria</taxon>
        <taxon>Dinosauria</taxon>
        <taxon>Saurischia</taxon>
        <taxon>Theropoda</taxon>
        <taxon>Coelurosauria</taxon>
        <taxon>Aves</taxon>
        <taxon>Neognathae</taxon>
        <taxon>Neoaves</taxon>
        <taxon>Columbimorphae</taxon>
        <taxon>Columbiformes</taxon>
        <taxon>Columbidae</taxon>
        <taxon>Patagioenas</taxon>
    </lineage>
</organism>
<sequence>MWRKALQGLDLTKCHWEIKGTPSKHTVQQSETIKHSENWKTRALQSPRVWIPLETGLHLLSRKFVAV</sequence>